<keyword evidence="3" id="KW-0808">Transferase</keyword>
<evidence type="ECO:0000256" key="2">
    <source>
        <dbReference type="ARBA" id="ARBA00022603"/>
    </source>
</evidence>
<evidence type="ECO:0000259" key="4">
    <source>
        <dbReference type="Pfam" id="PF01555"/>
    </source>
</evidence>
<dbReference type="GO" id="GO:0003677">
    <property type="term" value="F:DNA binding"/>
    <property type="evidence" value="ECO:0007669"/>
    <property type="project" value="InterPro"/>
</dbReference>
<proteinExistence type="inferred from homology"/>
<dbReference type="OrthoDB" id="3832at10239"/>
<name>A0A0K0N4X8_9CAUD</name>
<dbReference type="PRINTS" id="PR00508">
    <property type="entry name" value="S21N4MTFRASE"/>
</dbReference>
<dbReference type="RefSeq" id="YP_009204475.1">
    <property type="nucleotide sequence ID" value="NC_028865.1"/>
</dbReference>
<protein>
    <submittedName>
        <fullName evidence="5">DNA methylase</fullName>
    </submittedName>
</protein>
<dbReference type="KEGG" id="vg:26631001"/>
<evidence type="ECO:0000256" key="3">
    <source>
        <dbReference type="ARBA" id="ARBA00022679"/>
    </source>
</evidence>
<accession>A0A0K0N4X8</accession>
<sequence length="240" mass="26930">MKIHQIWHGDSIELCQKFKPNSVDCIITDPPFGVDNLSNMAVTEGGKKYATKIANDENPEVAIQVFKDVMSSLLPATKEDCDLYVFTAYQVLKEWLAMLDEFCSQYGFVRKAVLVWEKDGPGMGDLESWGQGHEFIIFLKKGRAPRNAKRRNGVLHIPQLRPDALIHPHEKPPALLELLIKHSTTEGAFLVDPFGGSGSLVRAAKNCNRNAVAIELDEVRYERAAKKLEEDSNDLFAEFS</sequence>
<gene>
    <name evidence="5" type="ORF">TIN2_40</name>
</gene>
<dbReference type="GO" id="GO:0008170">
    <property type="term" value="F:N-methyltransferase activity"/>
    <property type="evidence" value="ECO:0007669"/>
    <property type="project" value="InterPro"/>
</dbReference>
<comment type="similarity">
    <text evidence="1">Belongs to the N(4)/N(6)-methyltransferase family.</text>
</comment>
<dbReference type="InterPro" id="IPR001091">
    <property type="entry name" value="RM_Methyltransferase"/>
</dbReference>
<dbReference type="InterPro" id="IPR002052">
    <property type="entry name" value="DNA_methylase_N6_adenine_CS"/>
</dbReference>
<dbReference type="InterPro" id="IPR029063">
    <property type="entry name" value="SAM-dependent_MTases_sf"/>
</dbReference>
<organism evidence="5 6">
    <name type="scientific">Tsukamurella phage TIN2</name>
    <dbReference type="NCBI Taxonomy" id="1636545"/>
    <lineage>
        <taxon>Viruses</taxon>
        <taxon>Duplodnaviria</taxon>
        <taxon>Heunggongvirae</taxon>
        <taxon>Uroviricota</taxon>
        <taxon>Caudoviricetes</taxon>
        <taxon>Tinduovirus</taxon>
        <taxon>Tinduovirus TIN2</taxon>
    </lineage>
</organism>
<dbReference type="GO" id="GO:0032259">
    <property type="term" value="P:methylation"/>
    <property type="evidence" value="ECO:0007669"/>
    <property type="project" value="UniProtKB-KW"/>
</dbReference>
<evidence type="ECO:0000256" key="1">
    <source>
        <dbReference type="ARBA" id="ARBA00006594"/>
    </source>
</evidence>
<dbReference type="SUPFAM" id="SSF53335">
    <property type="entry name" value="S-adenosyl-L-methionine-dependent methyltransferases"/>
    <property type="match status" value="1"/>
</dbReference>
<reference evidence="5 6" key="1">
    <citation type="journal article" date="2015" name="Appl. Environ. Microbiol.">
        <title>Three of a Kind: Genetically Similar Tsukamurella Phages TIN2, TIN3, and TIN4.</title>
        <authorList>
            <person name="Dyson Z.A."/>
            <person name="Tucci J."/>
            <person name="Seviour R.J."/>
            <person name="Petrovski S."/>
        </authorList>
    </citation>
    <scope>NUCLEOTIDE SEQUENCE [LARGE SCALE GENOMIC DNA]</scope>
</reference>
<evidence type="ECO:0000313" key="6">
    <source>
        <dbReference type="Proteomes" id="UP000203853"/>
    </source>
</evidence>
<keyword evidence="6" id="KW-1185">Reference proteome</keyword>
<dbReference type="EMBL" id="KR011062">
    <property type="protein sequence ID" value="AKJ71730.1"/>
    <property type="molecule type" value="Genomic_DNA"/>
</dbReference>
<dbReference type="GeneID" id="26631001"/>
<dbReference type="Pfam" id="PF01555">
    <property type="entry name" value="N6_N4_Mtase"/>
    <property type="match status" value="1"/>
</dbReference>
<keyword evidence="2 5" id="KW-0489">Methyltransferase</keyword>
<dbReference type="InterPro" id="IPR002941">
    <property type="entry name" value="DNA_methylase_N4/N6"/>
</dbReference>
<dbReference type="Gene3D" id="3.40.50.150">
    <property type="entry name" value="Vaccinia Virus protein VP39"/>
    <property type="match status" value="1"/>
</dbReference>
<dbReference type="PROSITE" id="PS00092">
    <property type="entry name" value="N6_MTASE"/>
    <property type="match status" value="1"/>
</dbReference>
<dbReference type="Proteomes" id="UP000203853">
    <property type="component" value="Segment"/>
</dbReference>
<evidence type="ECO:0000313" key="5">
    <source>
        <dbReference type="EMBL" id="AKJ71730.1"/>
    </source>
</evidence>
<feature type="domain" description="DNA methylase N-4/N-6" evidence="4">
    <location>
        <begin position="23"/>
        <end position="224"/>
    </location>
</feature>